<proteinExistence type="predicted"/>
<dbReference type="GO" id="GO:0003676">
    <property type="term" value="F:nucleic acid binding"/>
    <property type="evidence" value="ECO:0007669"/>
    <property type="project" value="InterPro"/>
</dbReference>
<name>A0A4C1X8G1_EUMVA</name>
<comment type="caution">
    <text evidence="3">The sequence shown here is derived from an EMBL/GenBank/DDBJ whole genome shotgun (WGS) entry which is preliminary data.</text>
</comment>
<dbReference type="PROSITE" id="PS50879">
    <property type="entry name" value="RNASE_H_1"/>
    <property type="match status" value="1"/>
</dbReference>
<feature type="region of interest" description="Disordered" evidence="1">
    <location>
        <begin position="184"/>
        <end position="209"/>
    </location>
</feature>
<dbReference type="OrthoDB" id="411823at2759"/>
<dbReference type="AlphaFoldDB" id="A0A4C1X8G1"/>
<evidence type="ECO:0000259" key="2">
    <source>
        <dbReference type="PROSITE" id="PS50879"/>
    </source>
</evidence>
<evidence type="ECO:0000313" key="3">
    <source>
        <dbReference type="EMBL" id="GBP60081.1"/>
    </source>
</evidence>
<feature type="compositionally biased region" description="Basic and acidic residues" evidence="1">
    <location>
        <begin position="188"/>
        <end position="203"/>
    </location>
</feature>
<reference evidence="3 4" key="1">
    <citation type="journal article" date="2019" name="Commun. Biol.">
        <title>The bagworm genome reveals a unique fibroin gene that provides high tensile strength.</title>
        <authorList>
            <person name="Kono N."/>
            <person name="Nakamura H."/>
            <person name="Ohtoshi R."/>
            <person name="Tomita M."/>
            <person name="Numata K."/>
            <person name="Arakawa K."/>
        </authorList>
    </citation>
    <scope>NUCLEOTIDE SEQUENCE [LARGE SCALE GENOMIC DNA]</scope>
</reference>
<dbReference type="EMBL" id="BGZK01000778">
    <property type="protein sequence ID" value="GBP60081.1"/>
    <property type="molecule type" value="Genomic_DNA"/>
</dbReference>
<gene>
    <name evidence="3" type="ORF">EVAR_7074_1</name>
</gene>
<dbReference type="InterPro" id="IPR002156">
    <property type="entry name" value="RNaseH_domain"/>
</dbReference>
<keyword evidence="4" id="KW-1185">Reference proteome</keyword>
<organism evidence="3 4">
    <name type="scientific">Eumeta variegata</name>
    <name type="common">Bagworm moth</name>
    <name type="synonym">Eumeta japonica</name>
    <dbReference type="NCBI Taxonomy" id="151549"/>
    <lineage>
        <taxon>Eukaryota</taxon>
        <taxon>Metazoa</taxon>
        <taxon>Ecdysozoa</taxon>
        <taxon>Arthropoda</taxon>
        <taxon>Hexapoda</taxon>
        <taxon>Insecta</taxon>
        <taxon>Pterygota</taxon>
        <taxon>Neoptera</taxon>
        <taxon>Endopterygota</taxon>
        <taxon>Lepidoptera</taxon>
        <taxon>Glossata</taxon>
        <taxon>Ditrysia</taxon>
        <taxon>Tineoidea</taxon>
        <taxon>Psychidae</taxon>
        <taxon>Oiketicinae</taxon>
        <taxon>Eumeta</taxon>
    </lineage>
</organism>
<evidence type="ECO:0000256" key="1">
    <source>
        <dbReference type="SAM" id="MobiDB-lite"/>
    </source>
</evidence>
<sequence>MKSGLPTTSTCEKIMTKGEASSTYYSKTRINWAVRLFWVGAYAGIADNERADELARRAALAKKTAADYDKFTLSYAKKVIRATLMGYGGFAQYLYRFKLQDSPYCAYDPAKIKDVLHVLEVCDMFHRERVVLEAETDIWIARRNFPEITEEAVKRIVSKNNSWLSYITRVSSCSIIVKGYRPTRPSSTKHDMASHKRTERRDVQSPWSRSRHRVNARTAVAAVAFDIASRVPGAASAYRGAVVLLNINRMWR</sequence>
<protein>
    <recommendedName>
        <fullName evidence="2">RNase H type-1 domain-containing protein</fullName>
    </recommendedName>
</protein>
<accession>A0A4C1X8G1</accession>
<dbReference type="GO" id="GO:0004523">
    <property type="term" value="F:RNA-DNA hybrid ribonuclease activity"/>
    <property type="evidence" value="ECO:0007669"/>
    <property type="project" value="InterPro"/>
</dbReference>
<dbReference type="Proteomes" id="UP000299102">
    <property type="component" value="Unassembled WGS sequence"/>
</dbReference>
<evidence type="ECO:0000313" key="4">
    <source>
        <dbReference type="Proteomes" id="UP000299102"/>
    </source>
</evidence>
<feature type="domain" description="RNase H type-1" evidence="2">
    <location>
        <begin position="1"/>
        <end position="60"/>
    </location>
</feature>